<dbReference type="InterPro" id="IPR017439">
    <property type="entry name" value="Amidohydrolase"/>
</dbReference>
<dbReference type="Proteomes" id="UP000783742">
    <property type="component" value="Unassembled WGS sequence"/>
</dbReference>
<organism evidence="2 3">
    <name type="scientific">Peptoniphilus ovalis</name>
    <dbReference type="NCBI Taxonomy" id="2841503"/>
    <lineage>
        <taxon>Bacteria</taxon>
        <taxon>Bacillati</taxon>
        <taxon>Bacillota</taxon>
        <taxon>Tissierellia</taxon>
        <taxon>Tissierellales</taxon>
        <taxon>Peptoniphilaceae</taxon>
        <taxon>Peptoniphilus</taxon>
    </lineage>
</organism>
<dbReference type="InterPro" id="IPR011650">
    <property type="entry name" value="Peptidase_M20_dimer"/>
</dbReference>
<reference evidence="2 3" key="1">
    <citation type="submission" date="2021-06" db="EMBL/GenBank/DDBJ databases">
        <authorList>
            <person name="Sun Q."/>
            <person name="Li D."/>
        </authorList>
    </citation>
    <scope>NUCLEOTIDE SEQUENCE [LARGE SCALE GENOMIC DNA]</scope>
    <source>
        <strain evidence="2 3">MSJ-1</strain>
    </source>
</reference>
<feature type="domain" description="Peptidase M20 dimerisation" evidence="1">
    <location>
        <begin position="232"/>
        <end position="326"/>
    </location>
</feature>
<name>A0ABS6FEJ9_9FIRM</name>
<dbReference type="RefSeq" id="WP_216548428.1">
    <property type="nucleotide sequence ID" value="NZ_JAHLQO010000001.1"/>
</dbReference>
<dbReference type="PANTHER" id="PTHR30575:SF3">
    <property type="entry name" value="PEPTIDASE M20 DIMERISATION DOMAIN-CONTAINING PROTEIN"/>
    <property type="match status" value="1"/>
</dbReference>
<dbReference type="PANTHER" id="PTHR30575">
    <property type="entry name" value="PEPTIDASE M20"/>
    <property type="match status" value="1"/>
</dbReference>
<dbReference type="NCBIfam" id="TIGR01891">
    <property type="entry name" value="amidohydrolases"/>
    <property type="match status" value="1"/>
</dbReference>
<dbReference type="Pfam" id="PF01546">
    <property type="entry name" value="Peptidase_M20"/>
    <property type="match status" value="1"/>
</dbReference>
<keyword evidence="3" id="KW-1185">Reference proteome</keyword>
<dbReference type="EMBL" id="JAHLQO010000001">
    <property type="protein sequence ID" value="MBU5668609.1"/>
    <property type="molecule type" value="Genomic_DNA"/>
</dbReference>
<accession>A0ABS6FEJ9</accession>
<proteinExistence type="predicted"/>
<protein>
    <submittedName>
        <fullName evidence="2">Amidohydrolase</fullName>
    </submittedName>
</protein>
<gene>
    <name evidence="2" type="ORF">KQI68_02015</name>
</gene>
<dbReference type="InterPro" id="IPR002933">
    <property type="entry name" value="Peptidase_M20"/>
</dbReference>
<evidence type="ECO:0000259" key="1">
    <source>
        <dbReference type="Pfam" id="PF07687"/>
    </source>
</evidence>
<comment type="caution">
    <text evidence="2">The sequence shown here is derived from an EMBL/GenBank/DDBJ whole genome shotgun (WGS) entry which is preliminary data.</text>
</comment>
<dbReference type="PIRSF" id="PIRSF005962">
    <property type="entry name" value="Pept_M20D_amidohydro"/>
    <property type="match status" value="1"/>
</dbReference>
<evidence type="ECO:0000313" key="3">
    <source>
        <dbReference type="Proteomes" id="UP000783742"/>
    </source>
</evidence>
<dbReference type="InterPro" id="IPR052030">
    <property type="entry name" value="Peptidase_M20/M20A_hydrolases"/>
</dbReference>
<dbReference type="Pfam" id="PF07687">
    <property type="entry name" value="M20_dimer"/>
    <property type="match status" value="1"/>
</dbReference>
<sequence length="438" mass="48785">MNLESLFKEADKYDEEYVKYRRDFHKFAEYAWTEFRTTSKIIDFLEAEGIKTIVGKDIINPKYAWSYPDAETIRNEEKRAAKQGASFKNLKRMEGYTGVVCVIDSGNPGPTYGFRFDIDSVMINETKDKGHRPNREGFASENPGAMHACGHDGHTTMGLMFAKIINKYRDSFNGKVKIIFQPAEEGDKGAKAVVESKVLDDLDTIVGMHILGTEEEAPGLAGTWRGLYATTKFDVEFFGKSAHAGMYPQEGHNAILAAVQSISMMQSFVQDSKGETRLNIGKIKGGTGRNVVPDYCKIEVETRGSDSDVEKRLYDACVKCVKNTAEIYGCDCKVKVMGYGPTGNGNSDFANKIAEVAKIVPELKWTKPFNDNVGGTDDFSYMMGHLQEKGKKACYMNLFTKLQGGIHNSHYDMDESCLKVGVKVLIAVLNLLNEENIN</sequence>
<evidence type="ECO:0000313" key="2">
    <source>
        <dbReference type="EMBL" id="MBU5668609.1"/>
    </source>
</evidence>